<dbReference type="GO" id="GO:0005737">
    <property type="term" value="C:cytoplasm"/>
    <property type="evidence" value="ECO:0007669"/>
    <property type="project" value="UniProtKB-SubCell"/>
</dbReference>
<evidence type="ECO:0000256" key="7">
    <source>
        <dbReference type="ARBA" id="ARBA00019046"/>
    </source>
</evidence>
<accession>D3PZP6</accession>
<comment type="pathway">
    <text evidence="4 12">Porphyrin-containing compound metabolism; protoheme biosynthesis.</text>
</comment>
<dbReference type="InterPro" id="IPR036188">
    <property type="entry name" value="FAD/NAD-bd_sf"/>
</dbReference>
<keyword evidence="12" id="KW-0963">Cytoplasm</keyword>
<dbReference type="InterPro" id="IPR050464">
    <property type="entry name" value="Zeta_carotene_desat/Oxidored"/>
</dbReference>
<evidence type="ECO:0000313" key="14">
    <source>
        <dbReference type="EMBL" id="ADD43583.1"/>
    </source>
</evidence>
<evidence type="ECO:0000256" key="2">
    <source>
        <dbReference type="ARBA" id="ARBA00001974"/>
    </source>
</evidence>
<evidence type="ECO:0000256" key="11">
    <source>
        <dbReference type="ARBA" id="ARBA00023133"/>
    </source>
</evidence>
<keyword evidence="10 12" id="KW-0560">Oxidoreductase</keyword>
<comment type="catalytic activity">
    <reaction evidence="1">
        <text>coproporphyrinogen III + 3 O2 = coproporphyrin III + 3 H2O2</text>
        <dbReference type="Rhea" id="RHEA:43436"/>
        <dbReference type="ChEBI" id="CHEBI:15379"/>
        <dbReference type="ChEBI" id="CHEBI:16240"/>
        <dbReference type="ChEBI" id="CHEBI:57309"/>
        <dbReference type="ChEBI" id="CHEBI:131725"/>
        <dbReference type="EC" id="1.3.3.15"/>
    </reaction>
    <physiologicalReaction direction="left-to-right" evidence="1">
        <dbReference type="Rhea" id="RHEA:43437"/>
    </physiologicalReaction>
</comment>
<dbReference type="Pfam" id="PF01593">
    <property type="entry name" value="Amino_oxidase"/>
    <property type="match status" value="1"/>
</dbReference>
<evidence type="ECO:0000256" key="5">
    <source>
        <dbReference type="ARBA" id="ARBA00008310"/>
    </source>
</evidence>
<dbReference type="UniPathway" id="UPA00252"/>
<dbReference type="AlphaFoldDB" id="D3PZP6"/>
<dbReference type="GO" id="GO:0006783">
    <property type="term" value="P:heme biosynthetic process"/>
    <property type="evidence" value="ECO:0007669"/>
    <property type="project" value="UniProtKB-UniRule"/>
</dbReference>
<dbReference type="InterPro" id="IPR004572">
    <property type="entry name" value="Protoporphyrinogen_oxidase"/>
</dbReference>
<sequence>MTPRHVVVVGGGIAGLAAAQRLRELGGPELRITVVEQAPRLGGKIRTGELAGVPVETGAETFLVRRPEAKALAETVGLGARLVHPAAAPAALVIDDELRDLPRRTVMGVPARADDVAGVLSPAGRERLEQEPVGDGPILGDEDVTVGALVRKHFGDEIVDRLVDPLLGGVYSGRADGLSVDVTVPQLAAAARRHDTLAGAVADCLPPVAGAPSAGSAAFGAAASGSASSVPPVFGSVEGGLSRLVEATATAAAAEIVLGKPVRELRRTPEGWRCVAGDTRTPRVIECDALVLATPARPAARLLADVEAAAAAELGVLDYASIALVTLALGGVELPQRSGFLVPATEGRTIKAATFFTRKWPHLARPGLSLVRVSLGRYGEEQVLQRDDAELADIAHAELSAVLGMELPRPRAVAVDRWGGGLPQYSAGHADRIRRARAALAEHPIALAGALADGVGIPACVASGRAAAEAVHATLTT</sequence>
<comment type="cofactor">
    <cofactor evidence="2 12">
        <name>FAD</name>
        <dbReference type="ChEBI" id="CHEBI:57692"/>
    </cofactor>
</comment>
<evidence type="ECO:0000256" key="1">
    <source>
        <dbReference type="ARBA" id="ARBA00001755"/>
    </source>
</evidence>
<dbReference type="InterPro" id="IPR002937">
    <property type="entry name" value="Amino_oxidase"/>
</dbReference>
<evidence type="ECO:0000256" key="4">
    <source>
        <dbReference type="ARBA" id="ARBA00004744"/>
    </source>
</evidence>
<dbReference type="Proteomes" id="UP000000844">
    <property type="component" value="Chromosome"/>
</dbReference>
<reference evidence="14 15" key="1">
    <citation type="journal article" date="2009" name="Stand. Genomic Sci.">
        <title>Complete genome sequence of Stackebrandtia nassauensis type strain (LLR-40K-21).</title>
        <authorList>
            <person name="Munk C."/>
            <person name="Lapidus A."/>
            <person name="Copeland A."/>
            <person name="Jando M."/>
            <person name="Mayilraj S."/>
            <person name="Glavina Del Rio T."/>
            <person name="Nolan M."/>
            <person name="Chen F."/>
            <person name="Lucas S."/>
            <person name="Tice H."/>
            <person name="Cheng J.F."/>
            <person name="Han C."/>
            <person name="Detter J.C."/>
            <person name="Bruce D."/>
            <person name="Goodwin L."/>
            <person name="Chain P."/>
            <person name="Pitluck S."/>
            <person name="Goker M."/>
            <person name="Ovchinikova G."/>
            <person name="Pati A."/>
            <person name="Ivanova N."/>
            <person name="Mavromatis K."/>
            <person name="Chen A."/>
            <person name="Palaniappan K."/>
            <person name="Land M."/>
            <person name="Hauser L."/>
            <person name="Chang Y.J."/>
            <person name="Jeffries C.D."/>
            <person name="Bristow J."/>
            <person name="Eisen J.A."/>
            <person name="Markowitz V."/>
            <person name="Hugenholtz P."/>
            <person name="Kyrpides N.C."/>
            <person name="Klenk H.P."/>
        </authorList>
    </citation>
    <scope>NUCLEOTIDE SEQUENCE [LARGE SCALE GENOMIC DNA]</scope>
    <source>
        <strain evidence="15">DSM 44728 / CIP 108903 / NRRL B-16338 / NBRC 102104 / LLR-40K-21</strain>
    </source>
</reference>
<feature type="domain" description="Amine oxidase" evidence="13">
    <location>
        <begin position="13"/>
        <end position="471"/>
    </location>
</feature>
<evidence type="ECO:0000256" key="8">
    <source>
        <dbReference type="ARBA" id="ARBA00022630"/>
    </source>
</evidence>
<dbReference type="PANTHER" id="PTHR42923">
    <property type="entry name" value="PROTOPORPHYRINOGEN OXIDASE"/>
    <property type="match status" value="1"/>
</dbReference>
<dbReference type="PANTHER" id="PTHR42923:SF3">
    <property type="entry name" value="PROTOPORPHYRINOGEN OXIDASE"/>
    <property type="match status" value="1"/>
</dbReference>
<protein>
    <recommendedName>
        <fullName evidence="7 12">Coproporphyrinogen III oxidase</fullName>
        <ecNumber evidence="6 12">1.3.3.15</ecNumber>
    </recommendedName>
</protein>
<dbReference type="EMBL" id="CP001778">
    <property type="protein sequence ID" value="ADD43583.1"/>
    <property type="molecule type" value="Genomic_DNA"/>
</dbReference>
<evidence type="ECO:0000259" key="13">
    <source>
        <dbReference type="Pfam" id="PF01593"/>
    </source>
</evidence>
<dbReference type="EC" id="1.3.3.15" evidence="6 12"/>
<evidence type="ECO:0000256" key="10">
    <source>
        <dbReference type="ARBA" id="ARBA00023002"/>
    </source>
</evidence>
<dbReference type="OrthoDB" id="4496419at2"/>
<dbReference type="eggNOG" id="COG1232">
    <property type="taxonomic scope" value="Bacteria"/>
</dbReference>
<dbReference type="Gene3D" id="3.50.50.60">
    <property type="entry name" value="FAD/NAD(P)-binding domain"/>
    <property type="match status" value="1"/>
</dbReference>
<dbReference type="RefSeq" id="WP_013019154.1">
    <property type="nucleotide sequence ID" value="NC_013947.1"/>
</dbReference>
<dbReference type="NCBIfam" id="TIGR00562">
    <property type="entry name" value="proto_IX_ox"/>
    <property type="match status" value="1"/>
</dbReference>
<dbReference type="SUPFAM" id="SSF51905">
    <property type="entry name" value="FAD/NAD(P)-binding domain"/>
    <property type="match status" value="1"/>
</dbReference>
<keyword evidence="15" id="KW-1185">Reference proteome</keyword>
<dbReference type="STRING" id="446470.Snas_3928"/>
<keyword evidence="8 12" id="KW-0285">Flavoprotein</keyword>
<proteinExistence type="inferred from homology"/>
<evidence type="ECO:0000256" key="12">
    <source>
        <dbReference type="RuleBase" id="RU364052"/>
    </source>
</evidence>
<dbReference type="SUPFAM" id="SSF54373">
    <property type="entry name" value="FAD-linked reductases, C-terminal domain"/>
    <property type="match status" value="1"/>
</dbReference>
<evidence type="ECO:0000256" key="9">
    <source>
        <dbReference type="ARBA" id="ARBA00022827"/>
    </source>
</evidence>
<comment type="subcellular location">
    <subcellularLocation>
        <location evidence="12">Cytoplasm</location>
    </subcellularLocation>
</comment>
<dbReference type="HOGENOM" id="CLU_009629_3_1_11"/>
<organism evidence="14 15">
    <name type="scientific">Stackebrandtia nassauensis (strain DSM 44728 / CIP 108903 / NRRL B-16338 / NBRC 102104 / LLR-40K-21)</name>
    <dbReference type="NCBI Taxonomy" id="446470"/>
    <lineage>
        <taxon>Bacteria</taxon>
        <taxon>Bacillati</taxon>
        <taxon>Actinomycetota</taxon>
        <taxon>Actinomycetes</taxon>
        <taxon>Glycomycetales</taxon>
        <taxon>Glycomycetaceae</taxon>
        <taxon>Stackebrandtia</taxon>
    </lineage>
</organism>
<keyword evidence="9 12" id="KW-0274">FAD</keyword>
<dbReference type="Gene3D" id="1.10.3110.10">
    <property type="entry name" value="protoporphyrinogen ix oxidase, domain 3"/>
    <property type="match status" value="1"/>
</dbReference>
<keyword evidence="11 12" id="KW-0350">Heme biosynthesis</keyword>
<dbReference type="KEGG" id="sna:Snas_3928"/>
<evidence type="ECO:0000313" key="15">
    <source>
        <dbReference type="Proteomes" id="UP000000844"/>
    </source>
</evidence>
<evidence type="ECO:0000256" key="3">
    <source>
        <dbReference type="ARBA" id="ARBA00002185"/>
    </source>
</evidence>
<gene>
    <name evidence="14" type="ordered locus">Snas_3928</name>
</gene>
<evidence type="ECO:0000256" key="6">
    <source>
        <dbReference type="ARBA" id="ARBA00012402"/>
    </source>
</evidence>
<dbReference type="Gene3D" id="3.90.660.20">
    <property type="entry name" value="Protoporphyrinogen oxidase, mitochondrial, domain 2"/>
    <property type="match status" value="1"/>
</dbReference>
<name>D3PZP6_STANL</name>
<comment type="function">
    <text evidence="3 12">Involved in coproporphyrin-dependent heme b biosynthesis. Catalyzes the oxidation of coproporphyrinogen III to coproporphyrin III.</text>
</comment>
<comment type="similarity">
    <text evidence="5 12">Belongs to the protoporphyrinogen/coproporphyrinogen oxidase family. Coproporphyrinogen III oxidase subfamily.</text>
</comment>
<dbReference type="GO" id="GO:0004729">
    <property type="term" value="F:oxygen-dependent protoporphyrinogen oxidase activity"/>
    <property type="evidence" value="ECO:0007669"/>
    <property type="project" value="UniProtKB-UniRule"/>
</dbReference>